<evidence type="ECO:0000313" key="2">
    <source>
        <dbReference type="EMBL" id="MFD0986760.1"/>
    </source>
</evidence>
<keyword evidence="3" id="KW-1185">Reference proteome</keyword>
<evidence type="ECO:0000259" key="1">
    <source>
        <dbReference type="Pfam" id="PF06863"/>
    </source>
</evidence>
<feature type="domain" description="DUF1254" evidence="1">
    <location>
        <begin position="57"/>
        <end position="173"/>
    </location>
</feature>
<dbReference type="EMBL" id="JBHTJO010000001">
    <property type="protein sequence ID" value="MFD0986760.1"/>
    <property type="molecule type" value="Genomic_DNA"/>
</dbReference>
<dbReference type="InterPro" id="IPR014456">
    <property type="entry name" value="UCP010244_IM"/>
</dbReference>
<reference evidence="3" key="1">
    <citation type="journal article" date="2019" name="Int. J. Syst. Evol. Microbiol.">
        <title>The Global Catalogue of Microorganisms (GCM) 10K type strain sequencing project: providing services to taxonomists for standard genome sequencing and annotation.</title>
        <authorList>
            <consortium name="The Broad Institute Genomics Platform"/>
            <consortium name="The Broad Institute Genome Sequencing Center for Infectious Disease"/>
            <person name="Wu L."/>
            <person name="Ma J."/>
        </authorList>
    </citation>
    <scope>NUCLEOTIDE SEQUENCE [LARGE SCALE GENOMIC DNA]</scope>
    <source>
        <strain evidence="3">CCUG 61697</strain>
    </source>
</reference>
<dbReference type="PIRSF" id="PIRSF010244">
    <property type="entry name" value="UCP010244_imp"/>
    <property type="match status" value="1"/>
</dbReference>
<name>A0ABW3J8G2_9HYPH</name>
<sequence>MRLRHLGYFLLLIVVLSGLLHVLGVFALPHLSSETAWMRLSKIGEPNTMVRLESTKSGEQVLPMMAPDIRYAVCRFDLSDGPVRLITPTENGLWVVALYTPSGENFYAVTAEDLVRPLFNLIIATENQTVIEEGVDAPVEADQVAVVRSPTFEGLAVIRAPLQGQSEAAGAEEALANAYCGPYGADER</sequence>
<accession>A0ABW3J8G2</accession>
<comment type="caution">
    <text evidence="2">The sequence shown here is derived from an EMBL/GenBank/DDBJ whole genome shotgun (WGS) entry which is preliminary data.</text>
</comment>
<evidence type="ECO:0000313" key="3">
    <source>
        <dbReference type="Proteomes" id="UP001597102"/>
    </source>
</evidence>
<protein>
    <submittedName>
        <fullName evidence="2">DUF1254 domain-containing protein</fullName>
    </submittedName>
</protein>
<dbReference type="Pfam" id="PF06863">
    <property type="entry name" value="DUF1254"/>
    <property type="match status" value="1"/>
</dbReference>
<dbReference type="Proteomes" id="UP001597102">
    <property type="component" value="Unassembled WGS sequence"/>
</dbReference>
<dbReference type="InterPro" id="IPR010679">
    <property type="entry name" value="DUF1254"/>
</dbReference>
<dbReference type="SUPFAM" id="SSF160935">
    <property type="entry name" value="VPA0735-like"/>
    <property type="match status" value="1"/>
</dbReference>
<proteinExistence type="predicted"/>
<gene>
    <name evidence="2" type="ORF">ACFQ2F_06575</name>
</gene>
<dbReference type="RefSeq" id="WP_379087483.1">
    <property type="nucleotide sequence ID" value="NZ_JBHTJO010000001.1"/>
</dbReference>
<organism evidence="2 3">
    <name type="scientific">Methyloligella solikamskensis</name>
    <dbReference type="NCBI Taxonomy" id="1177756"/>
    <lineage>
        <taxon>Bacteria</taxon>
        <taxon>Pseudomonadati</taxon>
        <taxon>Pseudomonadota</taxon>
        <taxon>Alphaproteobacteria</taxon>
        <taxon>Hyphomicrobiales</taxon>
        <taxon>Hyphomicrobiaceae</taxon>
        <taxon>Methyloligella</taxon>
    </lineage>
</organism>